<dbReference type="Proteomes" id="UP000219068">
    <property type="component" value="Unassembled WGS sequence"/>
</dbReference>
<evidence type="ECO:0000313" key="2">
    <source>
        <dbReference type="Proteomes" id="UP000219068"/>
    </source>
</evidence>
<gene>
    <name evidence="1" type="ORF">SAMN05428964_103419</name>
</gene>
<dbReference type="EMBL" id="OBMM01000003">
    <property type="protein sequence ID" value="SOC21489.1"/>
    <property type="molecule type" value="Genomic_DNA"/>
</dbReference>
<proteinExistence type="predicted"/>
<sequence>MEDKEIALKLVLDAMDEDASIATQNEILRIQNAIYIAQVCGVPLGYGFRWHTKEPYSSDLTQDCYDLNAALGAGYDEVCKYHLNASLDGCISRIRECLKVPFNVKRDDWYDTICSLHYLIEASGKSSDEAVNFIREVKPHLSDMVDAAHARLSQFNLLN</sequence>
<dbReference type="RefSeq" id="WP_097052201.1">
    <property type="nucleotide sequence ID" value="NZ_OBMM01000003.1"/>
</dbReference>
<organism evidence="1 2">
    <name type="scientific">Thalassospira xiamenensis</name>
    <dbReference type="NCBI Taxonomy" id="220697"/>
    <lineage>
        <taxon>Bacteria</taxon>
        <taxon>Pseudomonadati</taxon>
        <taxon>Pseudomonadota</taxon>
        <taxon>Alphaproteobacteria</taxon>
        <taxon>Rhodospirillales</taxon>
        <taxon>Thalassospiraceae</taxon>
        <taxon>Thalassospira</taxon>
    </lineage>
</organism>
<protein>
    <submittedName>
        <fullName evidence="1">Uncharacterized protein</fullName>
    </submittedName>
</protein>
<reference evidence="1 2" key="1">
    <citation type="submission" date="2017-08" db="EMBL/GenBank/DDBJ databases">
        <authorList>
            <person name="de Groot N.N."/>
        </authorList>
    </citation>
    <scope>NUCLEOTIDE SEQUENCE [LARGE SCALE GENOMIC DNA]</scope>
    <source>
        <strain evidence="1 2">USBA 78</strain>
    </source>
</reference>
<dbReference type="AlphaFoldDB" id="A0A285TH61"/>
<evidence type="ECO:0000313" key="1">
    <source>
        <dbReference type="EMBL" id="SOC21489.1"/>
    </source>
</evidence>
<accession>A0A285TH61</accession>
<name>A0A285TH61_9PROT</name>